<evidence type="ECO:0000313" key="1">
    <source>
        <dbReference type="EMBL" id="PAP77561.1"/>
    </source>
</evidence>
<accession>A0A271J207</accession>
<dbReference type="AlphaFoldDB" id="A0A271J207"/>
<dbReference type="RefSeq" id="WP_095511227.1">
    <property type="nucleotide sequence ID" value="NZ_MQWD01000001.1"/>
</dbReference>
<evidence type="ECO:0000313" key="2">
    <source>
        <dbReference type="Proteomes" id="UP000216339"/>
    </source>
</evidence>
<sequence length="118" mass="12142">MRGSTPDTGRVTLEQTEAALDGPITALTPSAALGILDHWRTACLDEDQLDLSGVAAGLDDLRGLLAGDRLDGRAIADAIAGLAEATREAAAAAPDERVQPRLERIATNLDRAATALGA</sequence>
<dbReference type="Proteomes" id="UP000216339">
    <property type="component" value="Unassembled WGS sequence"/>
</dbReference>
<comment type="caution">
    <text evidence="1">The sequence shown here is derived from an EMBL/GenBank/DDBJ whole genome shotgun (WGS) entry which is preliminary data.</text>
</comment>
<dbReference type="OrthoDB" id="10017459at2"/>
<keyword evidence="2" id="KW-1185">Reference proteome</keyword>
<name>A0A271J207_9BACT</name>
<proteinExistence type="predicted"/>
<reference evidence="1 2" key="1">
    <citation type="submission" date="2016-11" db="EMBL/GenBank/DDBJ databases">
        <title>Study of marine rhodopsin-containing bacteria.</title>
        <authorList>
            <person name="Yoshizawa S."/>
            <person name="Kumagai Y."/>
            <person name="Kogure K."/>
        </authorList>
    </citation>
    <scope>NUCLEOTIDE SEQUENCE [LARGE SCALE GENOMIC DNA]</scope>
    <source>
        <strain evidence="1 2">SAORIC-28</strain>
    </source>
</reference>
<gene>
    <name evidence="1" type="ORF">BSZ37_14475</name>
</gene>
<dbReference type="EMBL" id="MQWD01000001">
    <property type="protein sequence ID" value="PAP77561.1"/>
    <property type="molecule type" value="Genomic_DNA"/>
</dbReference>
<organism evidence="1 2">
    <name type="scientific">Rubrivirga marina</name>
    <dbReference type="NCBI Taxonomy" id="1196024"/>
    <lineage>
        <taxon>Bacteria</taxon>
        <taxon>Pseudomonadati</taxon>
        <taxon>Rhodothermota</taxon>
        <taxon>Rhodothermia</taxon>
        <taxon>Rhodothermales</taxon>
        <taxon>Rubricoccaceae</taxon>
        <taxon>Rubrivirga</taxon>
    </lineage>
</organism>
<protein>
    <submittedName>
        <fullName evidence="1">Uncharacterized protein</fullName>
    </submittedName>
</protein>